<name>A0A9N8ZZ40_9GLOM</name>
<dbReference type="AlphaFoldDB" id="A0A9N8ZZ40"/>
<proteinExistence type="predicted"/>
<keyword evidence="2" id="KW-1185">Reference proteome</keyword>
<gene>
    <name evidence="1" type="ORF">RFULGI_LOCUS2944</name>
</gene>
<protein>
    <submittedName>
        <fullName evidence="1">4279_t:CDS:1</fullName>
    </submittedName>
</protein>
<reference evidence="1" key="1">
    <citation type="submission" date="2021-06" db="EMBL/GenBank/DDBJ databases">
        <authorList>
            <person name="Kallberg Y."/>
            <person name="Tangrot J."/>
            <person name="Rosling A."/>
        </authorList>
    </citation>
    <scope>NUCLEOTIDE SEQUENCE</scope>
    <source>
        <strain evidence="1">IN212</strain>
    </source>
</reference>
<accession>A0A9N8ZZ40</accession>
<dbReference type="EMBL" id="CAJVPZ010002404">
    <property type="protein sequence ID" value="CAG8512060.1"/>
    <property type="molecule type" value="Genomic_DNA"/>
</dbReference>
<dbReference type="Proteomes" id="UP000789396">
    <property type="component" value="Unassembled WGS sequence"/>
</dbReference>
<dbReference type="OrthoDB" id="10519759at2759"/>
<sequence length="137" mass="16104">MLRSLKQYNFAKYDREVVIAWAGLSCKDNQISIFQDNHIIVEEDYIDAIVDYFKNDNQVDVYGDLMNKDHEIATQDNFDEEDYEIAAQDDFDEEDYEIAAQDDFDEEDHEIATQDNLVNNEKDYLATVRNVLTNIED</sequence>
<organism evidence="1 2">
    <name type="scientific">Racocetra fulgida</name>
    <dbReference type="NCBI Taxonomy" id="60492"/>
    <lineage>
        <taxon>Eukaryota</taxon>
        <taxon>Fungi</taxon>
        <taxon>Fungi incertae sedis</taxon>
        <taxon>Mucoromycota</taxon>
        <taxon>Glomeromycotina</taxon>
        <taxon>Glomeromycetes</taxon>
        <taxon>Diversisporales</taxon>
        <taxon>Gigasporaceae</taxon>
        <taxon>Racocetra</taxon>
    </lineage>
</organism>
<evidence type="ECO:0000313" key="2">
    <source>
        <dbReference type="Proteomes" id="UP000789396"/>
    </source>
</evidence>
<evidence type="ECO:0000313" key="1">
    <source>
        <dbReference type="EMBL" id="CAG8512060.1"/>
    </source>
</evidence>
<comment type="caution">
    <text evidence="1">The sequence shown here is derived from an EMBL/GenBank/DDBJ whole genome shotgun (WGS) entry which is preliminary data.</text>
</comment>